<proteinExistence type="predicted"/>
<dbReference type="EMBL" id="CP049740">
    <property type="protein sequence ID" value="QII82590.1"/>
    <property type="molecule type" value="Genomic_DNA"/>
</dbReference>
<keyword evidence="1" id="KW-0812">Transmembrane</keyword>
<name>A0A6G7KBG4_9LACT</name>
<organism evidence="2 3">
    <name type="scientific">Jeotgalibaca arthritidis</name>
    <dbReference type="NCBI Taxonomy" id="1868794"/>
    <lineage>
        <taxon>Bacteria</taxon>
        <taxon>Bacillati</taxon>
        <taxon>Bacillota</taxon>
        <taxon>Bacilli</taxon>
        <taxon>Lactobacillales</taxon>
        <taxon>Carnobacteriaceae</taxon>
        <taxon>Jeotgalibaca</taxon>
    </lineage>
</organism>
<evidence type="ECO:0000313" key="2">
    <source>
        <dbReference type="EMBL" id="QII82590.1"/>
    </source>
</evidence>
<keyword evidence="1" id="KW-1133">Transmembrane helix</keyword>
<gene>
    <name evidence="2" type="ORF">G7057_09220</name>
</gene>
<evidence type="ECO:0000313" key="3">
    <source>
        <dbReference type="Proteomes" id="UP000501451"/>
    </source>
</evidence>
<keyword evidence="3" id="KW-1185">Reference proteome</keyword>
<keyword evidence="1" id="KW-0472">Membrane</keyword>
<dbReference type="GO" id="GO:0016020">
    <property type="term" value="C:membrane"/>
    <property type="evidence" value="ECO:0007669"/>
    <property type="project" value="InterPro"/>
</dbReference>
<protein>
    <submittedName>
        <fullName evidence="2">YggT family protein</fullName>
    </submittedName>
</protein>
<accession>A0A6G7KBG4</accession>
<dbReference type="InterPro" id="IPR003425">
    <property type="entry name" value="CCB3/YggT"/>
</dbReference>
<reference evidence="2 3" key="1">
    <citation type="journal article" date="2017" name="Int. J. Syst. Evol. Microbiol.">
        <title>Jeotgalibaca porci sp. nov. and Jeotgalibaca arthritidis sp. nov., isolated from pigs, and emended description of the genus Jeotgalibaca.</title>
        <authorList>
            <person name="Zamora L."/>
            <person name="Perez-Sancho M."/>
            <person name="Dominguez L."/>
            <person name="Fernandez-Garayzabal J.F."/>
            <person name="Vela A.I."/>
        </authorList>
    </citation>
    <scope>NUCLEOTIDE SEQUENCE [LARGE SCALE GENOMIC DNA]</scope>
    <source>
        <strain evidence="2 3">CECT 9157</strain>
    </source>
</reference>
<feature type="transmembrane region" description="Helical" evidence="1">
    <location>
        <begin position="65"/>
        <end position="91"/>
    </location>
</feature>
<dbReference type="AlphaFoldDB" id="A0A6G7KBG4"/>
<dbReference type="RefSeq" id="WP_166163111.1">
    <property type="nucleotide sequence ID" value="NZ_CP049740.1"/>
</dbReference>
<dbReference type="Proteomes" id="UP000501451">
    <property type="component" value="Chromosome"/>
</dbReference>
<dbReference type="KEGG" id="jar:G7057_09220"/>
<dbReference type="Pfam" id="PF02325">
    <property type="entry name" value="CCB3_YggT"/>
    <property type="match status" value="1"/>
</dbReference>
<sequence>MVRIILFLMYLVPRVINIYSGILAIYALMTWLPNALSSKFGQLITRIVEPYLSIFYRLIPSVGMVSFSVLFAILFLRLVNYGAYVVLLFLLQLFS</sequence>
<evidence type="ECO:0000256" key="1">
    <source>
        <dbReference type="SAM" id="Phobius"/>
    </source>
</evidence>
<feature type="transmembrane region" description="Helical" evidence="1">
    <location>
        <begin position="7"/>
        <end position="29"/>
    </location>
</feature>